<reference evidence="5" key="1">
    <citation type="submission" date="2019-01" db="EMBL/GenBank/DDBJ databases">
        <title>Cytophagaceae bacterium strain CAR-16.</title>
        <authorList>
            <person name="Chen W.-M."/>
        </authorList>
    </citation>
    <scope>NUCLEOTIDE SEQUENCE [LARGE SCALE GENOMIC DNA]</scope>
    <source>
        <strain evidence="5">WWJ-16</strain>
    </source>
</reference>
<dbReference type="NCBIfam" id="TIGR04183">
    <property type="entry name" value="Por_Secre_tail"/>
    <property type="match status" value="1"/>
</dbReference>
<comment type="caution">
    <text evidence="4">The sequence shown here is derived from an EMBL/GenBank/DDBJ whole genome shotgun (WGS) entry which is preliminary data.</text>
</comment>
<evidence type="ECO:0000259" key="3">
    <source>
        <dbReference type="PROSITE" id="PS51841"/>
    </source>
</evidence>
<gene>
    <name evidence="4" type="ORF">EQG61_04095</name>
</gene>
<dbReference type="Pfam" id="PF00932">
    <property type="entry name" value="LTD"/>
    <property type="match status" value="1"/>
</dbReference>
<dbReference type="Pfam" id="PF18962">
    <property type="entry name" value="Por_Secre_tail"/>
    <property type="match status" value="1"/>
</dbReference>
<dbReference type="AlphaFoldDB" id="A0A4Q1KCL5"/>
<dbReference type="EMBL" id="SBKN01000001">
    <property type="protein sequence ID" value="RXR24635.1"/>
    <property type="molecule type" value="Genomic_DNA"/>
</dbReference>
<dbReference type="RefSeq" id="WP_129460613.1">
    <property type="nucleotide sequence ID" value="NZ_SBKN01000001.1"/>
</dbReference>
<feature type="signal peptide" evidence="2">
    <location>
        <begin position="1"/>
        <end position="19"/>
    </location>
</feature>
<dbReference type="Proteomes" id="UP000289857">
    <property type="component" value="Unassembled WGS sequence"/>
</dbReference>
<dbReference type="NCBIfam" id="NF041940">
    <property type="entry name" value="choice_anch_X"/>
    <property type="match status" value="1"/>
</dbReference>
<dbReference type="Gene3D" id="2.60.40.1260">
    <property type="entry name" value="Lamin Tail domain"/>
    <property type="match status" value="1"/>
</dbReference>
<keyword evidence="1 2" id="KW-0732">Signal</keyword>
<dbReference type="InterPro" id="IPR036415">
    <property type="entry name" value="Lamin_tail_dom_sf"/>
</dbReference>
<evidence type="ECO:0000313" key="4">
    <source>
        <dbReference type="EMBL" id="RXR24635.1"/>
    </source>
</evidence>
<evidence type="ECO:0000256" key="2">
    <source>
        <dbReference type="SAM" id="SignalP"/>
    </source>
</evidence>
<keyword evidence="5" id="KW-1185">Reference proteome</keyword>
<feature type="domain" description="LTD" evidence="3">
    <location>
        <begin position="522"/>
        <end position="639"/>
    </location>
</feature>
<sequence>MKKLLTCFVVVLFAGIVKGQSFYDTNTIQTIEITFSQTNWDAILDAAEASDVYTQAQSVSINGTVFPNVGVKYKGNSSYNPNNVKNPFHIELDAYVNQDYQGYTDIKLNNVFSDPSFVRETVAYDILRQYMHAPKANYAKVYVNGTFIGLYTNVESISKKFVDAHFGSNGNAFFDCSPPAGAGPGSSNYPSLEYLGTSSASYTAAYDMKSLDGWNDLINLCNVLNNNTASIETVLDVDRVLWMLAFDNVMVNLDSYIGKFKQNYYLYKDDNGRFNPIVWDLNMSFGTFSDTGSGNLTTTAAKRQMSHTLHSADAAWPLVSKLLAIPTYKRKYLAHYKTILAENISNNSYYTKAQSFQSLIASDVAADVNKFFTTAQFTANLTTDVASGMQTAPGLSSLMNGRNTYLVAQSDFTATQPSIAAITAVPAAPALNSTFTMRATVTNATASSVYIGYRFNALQPFTKVTMYDDGAHNDGAAGDNVYGTQLTLAAISMQYYLYAENATIGKFAPERAEHEYYTLLGDYPAVTSGQVVINELMAQNNSTITDEVGEFEDWVELYNNMSYPVDLSGFYLSDNTTNLTKWQFPVGTIIPANGYLIVWADDEAIDGILHAAWKLSATGESVTLANPAQVVIDQVVFNAQTVDMGYARVPNGTGNFVIQAPTYNANNSPLATAEFGNQTPTMQIVPNPTHGSATVVLNQINENTKIEVYNMLGQLVQETNAQLETVLNFDSRVSGTYLVKYGALTQKIIVIN</sequence>
<dbReference type="SUPFAM" id="SSF74853">
    <property type="entry name" value="Lamin A/C globular tail domain"/>
    <property type="match status" value="1"/>
</dbReference>
<dbReference type="OrthoDB" id="8901262at2"/>
<dbReference type="PANTHER" id="PTHR40050">
    <property type="entry name" value="INNER SPORE COAT PROTEIN H"/>
    <property type="match status" value="1"/>
</dbReference>
<dbReference type="PROSITE" id="PS51841">
    <property type="entry name" value="LTD"/>
    <property type="match status" value="1"/>
</dbReference>
<organism evidence="4 5">
    <name type="scientific">Flavobacterium stagni</name>
    <dbReference type="NCBI Taxonomy" id="2506421"/>
    <lineage>
        <taxon>Bacteria</taxon>
        <taxon>Pseudomonadati</taxon>
        <taxon>Bacteroidota</taxon>
        <taxon>Flavobacteriia</taxon>
        <taxon>Flavobacteriales</taxon>
        <taxon>Flavobacteriaceae</taxon>
        <taxon>Flavobacterium</taxon>
    </lineage>
</organism>
<dbReference type="InterPro" id="IPR014867">
    <property type="entry name" value="Spore_coat_CotH_CotH2/3/7"/>
</dbReference>
<protein>
    <submittedName>
        <fullName evidence="4">T9SS type A sorting domain-containing protein</fullName>
    </submittedName>
</protein>
<feature type="chain" id="PRO_5020535491" evidence="2">
    <location>
        <begin position="20"/>
        <end position="752"/>
    </location>
</feature>
<dbReference type="PANTHER" id="PTHR40050:SF1">
    <property type="entry name" value="INNER SPORE COAT PROTEIN H"/>
    <property type="match status" value="1"/>
</dbReference>
<proteinExistence type="predicted"/>
<dbReference type="Pfam" id="PF08757">
    <property type="entry name" value="CotH"/>
    <property type="match status" value="1"/>
</dbReference>
<dbReference type="InterPro" id="IPR026444">
    <property type="entry name" value="Secre_tail"/>
</dbReference>
<evidence type="ECO:0000256" key="1">
    <source>
        <dbReference type="ARBA" id="ARBA00022729"/>
    </source>
</evidence>
<evidence type="ECO:0000313" key="5">
    <source>
        <dbReference type="Proteomes" id="UP000289857"/>
    </source>
</evidence>
<accession>A0A4Q1KCL5</accession>
<name>A0A4Q1KCL5_9FLAO</name>
<dbReference type="InterPro" id="IPR001322">
    <property type="entry name" value="Lamin_tail_dom"/>
</dbReference>